<dbReference type="SUPFAM" id="SSF48371">
    <property type="entry name" value="ARM repeat"/>
    <property type="match status" value="1"/>
</dbReference>
<comment type="caution">
    <text evidence="16">The sequence shown here is derived from an EMBL/GenBank/DDBJ whole genome shotgun (WGS) entry which is preliminary data.</text>
</comment>
<evidence type="ECO:0000259" key="14">
    <source>
        <dbReference type="Pfam" id="PF08389"/>
    </source>
</evidence>
<comment type="similarity">
    <text evidence="2 13">Belongs to the exportin family.</text>
</comment>
<evidence type="ECO:0000313" key="17">
    <source>
        <dbReference type="Proteomes" id="UP001222027"/>
    </source>
</evidence>
<reference evidence="16 17" key="1">
    <citation type="submission" date="2022-12" db="EMBL/GenBank/DDBJ databases">
        <title>Chromosome-scale assembly of the Ensete ventricosum genome.</title>
        <authorList>
            <person name="Dussert Y."/>
            <person name="Stocks J."/>
            <person name="Wendawek A."/>
            <person name="Woldeyes F."/>
            <person name="Nichols R.A."/>
            <person name="Borrell J.S."/>
        </authorList>
    </citation>
    <scope>NUCLEOTIDE SEQUENCE [LARGE SCALE GENOMIC DNA]</scope>
    <source>
        <strain evidence="17">cv. Maze</strain>
        <tissue evidence="16">Seeds</tissue>
    </source>
</reference>
<evidence type="ECO:0000313" key="16">
    <source>
        <dbReference type="EMBL" id="KAJ8479240.1"/>
    </source>
</evidence>
<dbReference type="Pfam" id="PF19282">
    <property type="entry name" value="Exportin-T"/>
    <property type="match status" value="1"/>
</dbReference>
<dbReference type="GO" id="GO:0005643">
    <property type="term" value="C:nuclear pore"/>
    <property type="evidence" value="ECO:0007669"/>
    <property type="project" value="TreeGrafter"/>
</dbReference>
<proteinExistence type="inferred from homology"/>
<keyword evidence="5 13" id="KW-0963">Cytoplasm</keyword>
<evidence type="ECO:0000256" key="13">
    <source>
        <dbReference type="RuleBase" id="RU366037"/>
    </source>
</evidence>
<keyword evidence="9" id="KW-0675">Receptor</keyword>
<dbReference type="PANTHER" id="PTHR15952:SF11">
    <property type="entry name" value="EXPORTIN-T"/>
    <property type="match status" value="1"/>
</dbReference>
<accession>A0AAV8PCB1</accession>
<feature type="domain" description="Exportin-T C-terminal" evidence="15">
    <location>
        <begin position="320"/>
        <end position="965"/>
    </location>
</feature>
<dbReference type="InterPro" id="IPR045546">
    <property type="entry name" value="Exportin-T_C"/>
</dbReference>
<keyword evidence="4 13" id="KW-0813">Transport</keyword>
<evidence type="ECO:0000256" key="1">
    <source>
        <dbReference type="ARBA" id="ARBA00004496"/>
    </source>
</evidence>
<dbReference type="GO" id="GO:0031267">
    <property type="term" value="F:small GTPase binding"/>
    <property type="evidence" value="ECO:0007669"/>
    <property type="project" value="InterPro"/>
</dbReference>
<gene>
    <name evidence="16" type="ORF">OPV22_022967</name>
</gene>
<dbReference type="GO" id="GO:0000049">
    <property type="term" value="F:tRNA binding"/>
    <property type="evidence" value="ECO:0007669"/>
    <property type="project" value="UniProtKB-UniRule"/>
</dbReference>
<dbReference type="GO" id="GO:0008033">
    <property type="term" value="P:tRNA processing"/>
    <property type="evidence" value="ECO:0007669"/>
    <property type="project" value="UniProtKB-KW"/>
</dbReference>
<dbReference type="GO" id="GO:0016363">
    <property type="term" value="C:nuclear matrix"/>
    <property type="evidence" value="ECO:0007669"/>
    <property type="project" value="TreeGrafter"/>
</dbReference>
<evidence type="ECO:0000256" key="9">
    <source>
        <dbReference type="ARBA" id="ARBA00023170"/>
    </source>
</evidence>
<dbReference type="InterPro" id="IPR013598">
    <property type="entry name" value="Exportin-1/Importin-b-like"/>
</dbReference>
<evidence type="ECO:0000259" key="15">
    <source>
        <dbReference type="Pfam" id="PF19282"/>
    </source>
</evidence>
<dbReference type="AlphaFoldDB" id="A0AAV8PCB1"/>
<dbReference type="Pfam" id="PF08389">
    <property type="entry name" value="Xpo1"/>
    <property type="match status" value="1"/>
</dbReference>
<keyword evidence="17" id="KW-1185">Reference proteome</keyword>
<dbReference type="GO" id="GO:0005737">
    <property type="term" value="C:cytoplasm"/>
    <property type="evidence" value="ECO:0007669"/>
    <property type="project" value="UniProtKB-SubCell"/>
</dbReference>
<keyword evidence="7" id="KW-0819">tRNA processing</keyword>
<dbReference type="PANTHER" id="PTHR15952">
    <property type="entry name" value="EXPORTIN-T/LOS1"/>
    <property type="match status" value="1"/>
</dbReference>
<evidence type="ECO:0000256" key="12">
    <source>
        <dbReference type="ARBA" id="ARBA00032199"/>
    </source>
</evidence>
<evidence type="ECO:0000256" key="6">
    <source>
        <dbReference type="ARBA" id="ARBA00022555"/>
    </source>
</evidence>
<dbReference type="GO" id="GO:0071528">
    <property type="term" value="P:tRNA re-export from nucleus"/>
    <property type="evidence" value="ECO:0007669"/>
    <property type="project" value="UniProtKB-UniRule"/>
</dbReference>
<organism evidence="16 17">
    <name type="scientific">Ensete ventricosum</name>
    <name type="common">Abyssinian banana</name>
    <name type="synonym">Musa ensete</name>
    <dbReference type="NCBI Taxonomy" id="4639"/>
    <lineage>
        <taxon>Eukaryota</taxon>
        <taxon>Viridiplantae</taxon>
        <taxon>Streptophyta</taxon>
        <taxon>Embryophyta</taxon>
        <taxon>Tracheophyta</taxon>
        <taxon>Spermatophyta</taxon>
        <taxon>Magnoliopsida</taxon>
        <taxon>Liliopsida</taxon>
        <taxon>Zingiberales</taxon>
        <taxon>Musaceae</taxon>
        <taxon>Ensete</taxon>
    </lineage>
</organism>
<keyword evidence="10 13" id="KW-0539">Nucleus</keyword>
<evidence type="ECO:0000256" key="7">
    <source>
        <dbReference type="ARBA" id="ARBA00022694"/>
    </source>
</evidence>
<dbReference type="EMBL" id="JAQQAF010000006">
    <property type="protein sequence ID" value="KAJ8479240.1"/>
    <property type="molecule type" value="Genomic_DNA"/>
</dbReference>
<evidence type="ECO:0000256" key="3">
    <source>
        <dbReference type="ARBA" id="ARBA00018928"/>
    </source>
</evidence>
<dbReference type="InterPro" id="IPR016024">
    <property type="entry name" value="ARM-type_fold"/>
</dbReference>
<feature type="domain" description="Exportin-1/Importin-beta-like" evidence="14">
    <location>
        <begin position="100"/>
        <end position="254"/>
    </location>
</feature>
<evidence type="ECO:0000256" key="5">
    <source>
        <dbReference type="ARBA" id="ARBA00022490"/>
    </source>
</evidence>
<dbReference type="FunFam" id="1.25.10.10:FF:000295">
    <property type="entry name" value="Exportin-T"/>
    <property type="match status" value="1"/>
</dbReference>
<dbReference type="Gene3D" id="1.25.10.10">
    <property type="entry name" value="Leucine-rich Repeat Variant"/>
    <property type="match status" value="1"/>
</dbReference>
<sequence length="1019" mass="114929">MDDLEKAILLVYEPGAADPTFRAQAMAFCDRAKADLSALLRLCLDRLHRSPLVPVHFWCLQALHDAVRLRYSSFPPADLPILRSALLSLASDRPLPAASPPFLRNKLAQTLAALIRLEYPSPWPDPFLRILPCLPSADPSSIDMFARFLVALDDDLLSLDYPRSSAEAADAARVKDAMRQQCVPQIARHWFDVVSLYHSLDTYLAAAALDTMRRYVTWIDIALVANDAFVPLLFELILAPDSIDQLRAAAVGCVLAILQKRMDPRQKVALLRSLPVNRVFADPNLVIKVPYLVTGYAAEVLECYKKLGLTHIDSSSPMELLEEALPSVFYVMQESEEVELGNVVEFLSDYVTTMRTPSQKQAVYLGHILEFIRVQICYDPAYRNNLDIPDKIGREEEDQMGERRKDLLVLFCSICRLAPDVTQLFIQNLLIRALSSSEASVEEVEAMFTLFYRLGETVNEEAMRTGSGLLRELAQMLLSSQFPCLSHRMVALIYLETVMRFMKFVQDNPQYIPYVLAAFLDQRGIHHPNLNVSRRAGYLFMRAVKLMKSKLVPYLDMILRGLQGTITQFTTSDWHSKNLECSGSEDGSQIFEAIGLLIGMEDVSPEKQSDCVAAFLRPLCQKLNEVLLDSKAQGLEESSAEVLTLQQIIMALNALSKGFNARLATSICPAIGIMFKQALSGVLEILIAFPNIKTLRNKITSFIHRMVDILGASIFPCLPVVLKQLLMESEPKDMVDFLVLVNQLISKFSTSVEGILEEIFPAIASRLIMILSKDAFPSGPGCNTEEVRELQELQRILYTFLHLMANHNLSSVFLAPNCRGYLDALMQLLLLAACSHKDVLLRKLCVQIFMKLIKDWCTNCNVDDKVPGFRSFIIEKFATNCCLYSVLDKSFEFHDANTLLLFGEIVLAQKVMYEKLGSDFVIHFVAKGLQAAHCPHELTEQYYQKLQQANDIKALKSFYQLLVENLRQQQNGRTAGQMQESFVDVHYHRDVSKNEKGVYCGNAFFKKEKESYSVCLILR</sequence>
<name>A0AAV8PCB1_ENSVE</name>
<dbReference type="InterPro" id="IPR040017">
    <property type="entry name" value="XPOT"/>
</dbReference>
<dbReference type="Proteomes" id="UP001222027">
    <property type="component" value="Unassembled WGS sequence"/>
</dbReference>
<evidence type="ECO:0000256" key="11">
    <source>
        <dbReference type="ARBA" id="ARBA00029784"/>
    </source>
</evidence>
<keyword evidence="6 13" id="KW-0820">tRNA-binding</keyword>
<protein>
    <recommendedName>
        <fullName evidence="3 13">Exportin-T</fullName>
    </recommendedName>
    <alternativeName>
        <fullName evidence="11 13">Exportin(tRNA)</fullName>
    </alternativeName>
    <alternativeName>
        <fullName evidence="12 13">tRNA exportin</fullName>
    </alternativeName>
</protein>
<evidence type="ECO:0000256" key="2">
    <source>
        <dbReference type="ARBA" id="ARBA00009466"/>
    </source>
</evidence>
<evidence type="ECO:0000256" key="4">
    <source>
        <dbReference type="ARBA" id="ARBA00022448"/>
    </source>
</evidence>
<evidence type="ECO:0000256" key="10">
    <source>
        <dbReference type="ARBA" id="ARBA00023242"/>
    </source>
</evidence>
<evidence type="ECO:0000256" key="8">
    <source>
        <dbReference type="ARBA" id="ARBA00022884"/>
    </source>
</evidence>
<comment type="function">
    <text evidence="13">tRNA nucleus export receptor which facilitates tRNA translocation across the nuclear pore complex.</text>
</comment>
<comment type="subcellular location">
    <subcellularLocation>
        <location evidence="1 13">Cytoplasm</location>
    </subcellularLocation>
    <subcellularLocation>
        <location evidence="13">Nucleus</location>
    </subcellularLocation>
    <text evidence="13">Shuttles between the nucleus and the cytoplasm.</text>
</comment>
<dbReference type="InterPro" id="IPR011989">
    <property type="entry name" value="ARM-like"/>
</dbReference>
<keyword evidence="8 13" id="KW-0694">RNA-binding</keyword>